<accession>A0A2V3PT69</accession>
<dbReference type="SUPFAM" id="SSF82171">
    <property type="entry name" value="DPP6 N-terminal domain-like"/>
    <property type="match status" value="1"/>
</dbReference>
<dbReference type="EMBL" id="QICL01000001">
    <property type="protein sequence ID" value="PXV68927.1"/>
    <property type="molecule type" value="Genomic_DNA"/>
</dbReference>
<protein>
    <recommendedName>
        <fullName evidence="2">PKD domain-containing protein</fullName>
    </recommendedName>
</protein>
<feature type="chain" id="PRO_5015966625" description="PKD domain-containing protein" evidence="1">
    <location>
        <begin position="22"/>
        <end position="529"/>
    </location>
</feature>
<dbReference type="OrthoDB" id="993841at2"/>
<evidence type="ECO:0000259" key="2">
    <source>
        <dbReference type="PROSITE" id="PS50093"/>
    </source>
</evidence>
<dbReference type="Gene3D" id="2.60.40.10">
    <property type="entry name" value="Immunoglobulins"/>
    <property type="match status" value="1"/>
</dbReference>
<organism evidence="3 4">
    <name type="scientific">Dysgonomonas alginatilytica</name>
    <dbReference type="NCBI Taxonomy" id="1605892"/>
    <lineage>
        <taxon>Bacteria</taxon>
        <taxon>Pseudomonadati</taxon>
        <taxon>Bacteroidota</taxon>
        <taxon>Bacteroidia</taxon>
        <taxon>Bacteroidales</taxon>
        <taxon>Dysgonomonadaceae</taxon>
        <taxon>Dysgonomonas</taxon>
    </lineage>
</organism>
<feature type="domain" description="PKD" evidence="2">
    <location>
        <begin position="458"/>
        <end position="518"/>
    </location>
</feature>
<dbReference type="InterPro" id="IPR000601">
    <property type="entry name" value="PKD_dom"/>
</dbReference>
<feature type="signal peptide" evidence="1">
    <location>
        <begin position="1"/>
        <end position="21"/>
    </location>
</feature>
<comment type="caution">
    <text evidence="3">The sequence shown here is derived from an EMBL/GenBank/DDBJ whole genome shotgun (WGS) entry which is preliminary data.</text>
</comment>
<dbReference type="RefSeq" id="WP_110308904.1">
    <property type="nucleotide sequence ID" value="NZ_QICL01000001.1"/>
</dbReference>
<dbReference type="PROSITE" id="PS50093">
    <property type="entry name" value="PKD"/>
    <property type="match status" value="1"/>
</dbReference>
<dbReference type="InterPro" id="IPR013783">
    <property type="entry name" value="Ig-like_fold"/>
</dbReference>
<dbReference type="AlphaFoldDB" id="A0A2V3PT69"/>
<sequence>MLTKKTVIALLLLAVTFSVTAQKEQNNWFFGYNAGLTWNTTRSFTATGMLGAANTTLTGIPTVVTDSKMTTYEGCFSLSDANGNLLFFSDGITIWDKTKGPMLDGGTLTGNPSSAQSGVILPYPGSLTRYVAITLGSRDANNLSYTIVNMSLGTAGRGAVEVSPINNKNQAFTGQLGTLGESVTAVRHSNKNDFWVIAVGRAATATTTAFNVWKITEAAGIQKARHSVASVTHTTTAVVGADGYIKFTQDGKRFVWINFNTLAFVYGDFNPTTGIISNLKVRTGAGPTNGRGYGIEFSPSGKYLYLTYAPGSTNQTGVNTSIDIYDTDALWAASNPNTVNYVRRFLLPTGTSDGKSDLFAGIQLGPDNRMYISAFFTSNIFILPNPDTPTTTSLYKLTNVLGAGATSYWGLPSFAAPWFKMLITLPEKAECCSEYTTNFPLTIENGMGFSAVTRIVIDFGDGAPNSTTTINSPTLGTAIYSYKYKKPGTYTITVTAYNASSGVELTQTASVKVNSCALKVNKHIRSINN</sequence>
<name>A0A2V3PT69_9BACT</name>
<dbReference type="InterPro" id="IPR035986">
    <property type="entry name" value="PKD_dom_sf"/>
</dbReference>
<gene>
    <name evidence="3" type="ORF">CLV62_101193</name>
</gene>
<dbReference type="SUPFAM" id="SSF49299">
    <property type="entry name" value="PKD domain"/>
    <property type="match status" value="1"/>
</dbReference>
<evidence type="ECO:0000313" key="4">
    <source>
        <dbReference type="Proteomes" id="UP000247973"/>
    </source>
</evidence>
<keyword evidence="1" id="KW-0732">Signal</keyword>
<proteinExistence type="predicted"/>
<dbReference type="Pfam" id="PF00801">
    <property type="entry name" value="PKD"/>
    <property type="match status" value="1"/>
</dbReference>
<dbReference type="Proteomes" id="UP000247973">
    <property type="component" value="Unassembled WGS sequence"/>
</dbReference>
<evidence type="ECO:0000313" key="3">
    <source>
        <dbReference type="EMBL" id="PXV68927.1"/>
    </source>
</evidence>
<dbReference type="CDD" id="cd00146">
    <property type="entry name" value="PKD"/>
    <property type="match status" value="1"/>
</dbReference>
<reference evidence="3 4" key="1">
    <citation type="submission" date="2018-03" db="EMBL/GenBank/DDBJ databases">
        <title>Genomic Encyclopedia of Archaeal and Bacterial Type Strains, Phase II (KMG-II): from individual species to whole genera.</title>
        <authorList>
            <person name="Goeker M."/>
        </authorList>
    </citation>
    <scope>NUCLEOTIDE SEQUENCE [LARGE SCALE GENOMIC DNA]</scope>
    <source>
        <strain evidence="3 4">DSM 100214</strain>
    </source>
</reference>
<keyword evidence="4" id="KW-1185">Reference proteome</keyword>
<evidence type="ECO:0000256" key="1">
    <source>
        <dbReference type="SAM" id="SignalP"/>
    </source>
</evidence>